<gene>
    <name evidence="1" type="ORF">E2C01_052010</name>
</gene>
<evidence type="ECO:0000313" key="2">
    <source>
        <dbReference type="Proteomes" id="UP000324222"/>
    </source>
</evidence>
<protein>
    <submittedName>
        <fullName evidence="1">Uncharacterized protein</fullName>
    </submittedName>
</protein>
<dbReference type="EMBL" id="VSRR010015286">
    <property type="protein sequence ID" value="MPC58018.1"/>
    <property type="molecule type" value="Genomic_DNA"/>
</dbReference>
<keyword evidence="2" id="KW-1185">Reference proteome</keyword>
<organism evidence="1 2">
    <name type="scientific">Portunus trituberculatus</name>
    <name type="common">Swimming crab</name>
    <name type="synonym">Neptunus trituberculatus</name>
    <dbReference type="NCBI Taxonomy" id="210409"/>
    <lineage>
        <taxon>Eukaryota</taxon>
        <taxon>Metazoa</taxon>
        <taxon>Ecdysozoa</taxon>
        <taxon>Arthropoda</taxon>
        <taxon>Crustacea</taxon>
        <taxon>Multicrustacea</taxon>
        <taxon>Malacostraca</taxon>
        <taxon>Eumalacostraca</taxon>
        <taxon>Eucarida</taxon>
        <taxon>Decapoda</taxon>
        <taxon>Pleocyemata</taxon>
        <taxon>Brachyura</taxon>
        <taxon>Eubrachyura</taxon>
        <taxon>Portunoidea</taxon>
        <taxon>Portunidae</taxon>
        <taxon>Portuninae</taxon>
        <taxon>Portunus</taxon>
    </lineage>
</organism>
<proteinExistence type="predicted"/>
<comment type="caution">
    <text evidence="1">The sequence shown here is derived from an EMBL/GenBank/DDBJ whole genome shotgun (WGS) entry which is preliminary data.</text>
</comment>
<dbReference type="Proteomes" id="UP000324222">
    <property type="component" value="Unassembled WGS sequence"/>
</dbReference>
<sequence length="78" mass="8010">MGRAPQGVVEQITRFYKRNGGAGLVGVPGSASAGLGRSDEFISYEIVTGTERSGPAGFRSGGSRCGCGWWALDGVTTV</sequence>
<name>A0A5B7GLX6_PORTR</name>
<evidence type="ECO:0000313" key="1">
    <source>
        <dbReference type="EMBL" id="MPC58018.1"/>
    </source>
</evidence>
<reference evidence="1 2" key="1">
    <citation type="submission" date="2019-05" db="EMBL/GenBank/DDBJ databases">
        <title>Another draft genome of Portunus trituberculatus and its Hox gene families provides insights of decapod evolution.</title>
        <authorList>
            <person name="Jeong J.-H."/>
            <person name="Song I."/>
            <person name="Kim S."/>
            <person name="Choi T."/>
            <person name="Kim D."/>
            <person name="Ryu S."/>
            <person name="Kim W."/>
        </authorList>
    </citation>
    <scope>NUCLEOTIDE SEQUENCE [LARGE SCALE GENOMIC DNA]</scope>
    <source>
        <tissue evidence="1">Muscle</tissue>
    </source>
</reference>
<dbReference type="AlphaFoldDB" id="A0A5B7GLX6"/>
<accession>A0A5B7GLX6</accession>